<evidence type="ECO:0000313" key="5">
    <source>
        <dbReference type="EMBL" id="MBP2235325.1"/>
    </source>
</evidence>
<dbReference type="GO" id="GO:0016829">
    <property type="term" value="F:lyase activity"/>
    <property type="evidence" value="ECO:0007669"/>
    <property type="project" value="UniProtKB-KW"/>
</dbReference>
<organism evidence="5 6">
    <name type="scientific">Sinorhizobium kostiense</name>
    <dbReference type="NCBI Taxonomy" id="76747"/>
    <lineage>
        <taxon>Bacteria</taxon>
        <taxon>Pseudomonadati</taxon>
        <taxon>Pseudomonadota</taxon>
        <taxon>Alphaproteobacteria</taxon>
        <taxon>Hyphomicrobiales</taxon>
        <taxon>Rhizobiaceae</taxon>
        <taxon>Sinorhizobium/Ensifer group</taxon>
        <taxon>Sinorhizobium</taxon>
    </lineage>
</organism>
<dbReference type="Pfam" id="PF15617">
    <property type="entry name" value="C-C_Bond_Lyase"/>
    <property type="match status" value="1"/>
</dbReference>
<evidence type="ECO:0000256" key="3">
    <source>
        <dbReference type="ARBA" id="ARBA00022723"/>
    </source>
</evidence>
<reference evidence="5 6" key="1">
    <citation type="submission" date="2021-03" db="EMBL/GenBank/DDBJ databases">
        <title>Genomic Encyclopedia of Type Strains, Phase IV (KMG-IV): sequencing the most valuable type-strain genomes for metagenomic binning, comparative biology and taxonomic classification.</title>
        <authorList>
            <person name="Goeker M."/>
        </authorList>
    </citation>
    <scope>NUCLEOTIDE SEQUENCE [LARGE SCALE GENOMIC DNA]</scope>
    <source>
        <strain evidence="5 6">DSM 13372</strain>
    </source>
</reference>
<dbReference type="InterPro" id="IPR011206">
    <property type="entry name" value="Citrate_lyase_beta/mcl1/mcl2"/>
</dbReference>
<dbReference type="InterPro" id="IPR040442">
    <property type="entry name" value="Pyrv_kinase-like_dom_sf"/>
</dbReference>
<dbReference type="Gene3D" id="3.20.20.60">
    <property type="entry name" value="Phosphoenolpyruvate-binding domains"/>
    <property type="match status" value="1"/>
</dbReference>
<gene>
    <name evidence="5" type="ORF">J2Z31_001817</name>
</gene>
<sequence length="319" mass="35547">MLKSTSPYELGATLYMPVLKKDALEYIAGRKLPKLRSMVLCLEDALLETDVLVGMDTLEKTLIRIGQVKEETEDKRFPLVFVRPRNLGMAKRIAEMAGIHNIDGFVAPKVRPGDYEKWVSAVRDTDLYIMPTLETTEVFDVGAMTALRDEFLANAPDRILALRVGGNDLMSCLGLRRVGKSSLYEGPLFYTISMLMGIMKSKGFDLTSPVYEIIEDGSTGEQVEQTWLREEVTKDVAFGFVGKTIIHPSQIDVVQNAFKVTRGDYESARKILAVDAPAVFKFGGSMCEPATHRTWAQRIMSRANVYGIVGEDETKAAYP</sequence>
<dbReference type="PANTHER" id="PTHR32308">
    <property type="entry name" value="LYASE BETA SUBUNIT, PUTATIVE (AFU_ORTHOLOGUE AFUA_4G13030)-RELATED"/>
    <property type="match status" value="1"/>
</dbReference>
<keyword evidence="5" id="KW-0456">Lyase</keyword>
<keyword evidence="6" id="KW-1185">Reference proteome</keyword>
<dbReference type="InterPro" id="IPR039480">
    <property type="entry name" value="C-C_Bond_Lyase-like"/>
</dbReference>
<evidence type="ECO:0000256" key="4">
    <source>
        <dbReference type="ARBA" id="ARBA00022842"/>
    </source>
</evidence>
<proteinExistence type="inferred from homology"/>
<evidence type="ECO:0000256" key="1">
    <source>
        <dbReference type="ARBA" id="ARBA00001946"/>
    </source>
</evidence>
<name>A0ABS4QXE7_9HYPH</name>
<keyword evidence="3" id="KW-0479">Metal-binding</keyword>
<dbReference type="SUPFAM" id="SSF51621">
    <property type="entry name" value="Phosphoenolpyruvate/pyruvate domain"/>
    <property type="match status" value="1"/>
</dbReference>
<evidence type="ECO:0000313" key="6">
    <source>
        <dbReference type="Proteomes" id="UP000730739"/>
    </source>
</evidence>
<dbReference type="PIRSF" id="PIRSF015582">
    <property type="entry name" value="Cit_lyase_B"/>
    <property type="match status" value="1"/>
</dbReference>
<dbReference type="PANTHER" id="PTHR32308:SF10">
    <property type="entry name" value="CITRATE LYASE SUBUNIT BETA"/>
    <property type="match status" value="1"/>
</dbReference>
<keyword evidence="4" id="KW-0460">Magnesium</keyword>
<comment type="cofactor">
    <cofactor evidence="1">
        <name>Mg(2+)</name>
        <dbReference type="ChEBI" id="CHEBI:18420"/>
    </cofactor>
</comment>
<comment type="similarity">
    <text evidence="2">Belongs to the HpcH/HpaI aldolase family.</text>
</comment>
<dbReference type="InterPro" id="IPR015813">
    <property type="entry name" value="Pyrv/PenolPyrv_kinase-like_dom"/>
</dbReference>
<dbReference type="RefSeq" id="WP_209601540.1">
    <property type="nucleotide sequence ID" value="NZ_JAGILA010000002.1"/>
</dbReference>
<dbReference type="EMBL" id="JAGILA010000002">
    <property type="protein sequence ID" value="MBP2235325.1"/>
    <property type="molecule type" value="Genomic_DNA"/>
</dbReference>
<protein>
    <submittedName>
        <fullName evidence="5">Citrate lyase beta subunit</fullName>
    </submittedName>
</protein>
<evidence type="ECO:0000256" key="2">
    <source>
        <dbReference type="ARBA" id="ARBA00005568"/>
    </source>
</evidence>
<accession>A0ABS4QXE7</accession>
<dbReference type="Proteomes" id="UP000730739">
    <property type="component" value="Unassembled WGS sequence"/>
</dbReference>
<comment type="caution">
    <text evidence="5">The sequence shown here is derived from an EMBL/GenBank/DDBJ whole genome shotgun (WGS) entry which is preliminary data.</text>
</comment>